<comment type="pathway">
    <text evidence="3">Purine metabolism; 7-cyano-7-deazaguanine biosynthesis.</text>
</comment>
<dbReference type="EMBL" id="JAAZQQ010000002">
    <property type="protein sequence ID" value="NKX44013.1"/>
    <property type="molecule type" value="Genomic_DNA"/>
</dbReference>
<dbReference type="PANTHER" id="PTHR12589">
    <property type="entry name" value="PYRUVOYL TETRAHYDROBIOPTERIN SYNTHASE"/>
    <property type="match status" value="1"/>
</dbReference>
<reference evidence="12 13" key="1">
    <citation type="submission" date="2020-04" db="EMBL/GenBank/DDBJ databases">
        <authorList>
            <person name="Yoon J."/>
        </authorList>
    </citation>
    <scope>NUCLEOTIDE SEQUENCE [LARGE SCALE GENOMIC DNA]</scope>
    <source>
        <strain evidence="12 13">KMU-115</strain>
    </source>
</reference>
<keyword evidence="9" id="KW-0456">Lyase</keyword>
<dbReference type="GO" id="GO:0046872">
    <property type="term" value="F:metal ion binding"/>
    <property type="evidence" value="ECO:0007669"/>
    <property type="project" value="UniProtKB-KW"/>
</dbReference>
<comment type="catalytic activity">
    <reaction evidence="11">
        <text>7,8-dihydroneopterin 3'-triphosphate + H2O = 6-carboxy-5,6,7,8-tetrahydropterin + triphosphate + acetaldehyde + 2 H(+)</text>
        <dbReference type="Rhea" id="RHEA:27966"/>
        <dbReference type="ChEBI" id="CHEBI:15343"/>
        <dbReference type="ChEBI" id="CHEBI:15377"/>
        <dbReference type="ChEBI" id="CHEBI:15378"/>
        <dbReference type="ChEBI" id="CHEBI:18036"/>
        <dbReference type="ChEBI" id="CHEBI:58462"/>
        <dbReference type="ChEBI" id="CHEBI:61032"/>
        <dbReference type="EC" id="4.1.2.50"/>
    </reaction>
</comment>
<keyword evidence="7" id="KW-0479">Metal-binding</keyword>
<evidence type="ECO:0000256" key="3">
    <source>
        <dbReference type="ARBA" id="ARBA00005061"/>
    </source>
</evidence>
<comment type="caution">
    <text evidence="12">The sequence shown here is derived from an EMBL/GenBank/DDBJ whole genome shotgun (WGS) entry which is preliminary data.</text>
</comment>
<keyword evidence="8" id="KW-0862">Zinc</keyword>
<dbReference type="RefSeq" id="WP_168622417.1">
    <property type="nucleotide sequence ID" value="NZ_JAAZQQ010000002.1"/>
</dbReference>
<evidence type="ECO:0000256" key="7">
    <source>
        <dbReference type="ARBA" id="ARBA00022723"/>
    </source>
</evidence>
<dbReference type="InterPro" id="IPR007115">
    <property type="entry name" value="6-PTP_synth/QueD"/>
</dbReference>
<evidence type="ECO:0000256" key="9">
    <source>
        <dbReference type="ARBA" id="ARBA00023239"/>
    </source>
</evidence>
<evidence type="ECO:0000256" key="6">
    <source>
        <dbReference type="ARBA" id="ARBA00018141"/>
    </source>
</evidence>
<name>A0A7X6GXA3_9RHOB</name>
<dbReference type="Pfam" id="PF01242">
    <property type="entry name" value="PTPS"/>
    <property type="match status" value="1"/>
</dbReference>
<evidence type="ECO:0000256" key="2">
    <source>
        <dbReference type="ARBA" id="ARBA00002285"/>
    </source>
</evidence>
<protein>
    <recommendedName>
        <fullName evidence="6">6-carboxy-5,6,7,8-tetrahydropterin synthase</fullName>
        <ecNumber evidence="5">4.1.2.50</ecNumber>
    </recommendedName>
    <alternativeName>
        <fullName evidence="10">Queuosine biosynthesis protein QueD</fullName>
    </alternativeName>
</protein>
<dbReference type="PANTHER" id="PTHR12589:SF7">
    <property type="entry name" value="6-PYRUVOYL TETRAHYDROBIOPTERIN SYNTHASE"/>
    <property type="match status" value="1"/>
</dbReference>
<dbReference type="SUPFAM" id="SSF55620">
    <property type="entry name" value="Tetrahydrobiopterin biosynthesis enzymes-like"/>
    <property type="match status" value="1"/>
</dbReference>
<proteinExistence type="inferred from homology"/>
<evidence type="ECO:0000256" key="1">
    <source>
        <dbReference type="ARBA" id="ARBA00001947"/>
    </source>
</evidence>
<evidence type="ECO:0000256" key="5">
    <source>
        <dbReference type="ARBA" id="ARBA00012982"/>
    </source>
</evidence>
<dbReference type="Gene3D" id="3.30.479.10">
    <property type="entry name" value="6-pyruvoyl tetrahydropterin synthase/QueD"/>
    <property type="match status" value="1"/>
</dbReference>
<accession>A0A7X6GXA3</accession>
<organism evidence="12 13">
    <name type="scientific">Roseicyclus persicicus</name>
    <dbReference type="NCBI Taxonomy" id="2650661"/>
    <lineage>
        <taxon>Bacteria</taxon>
        <taxon>Pseudomonadati</taxon>
        <taxon>Pseudomonadota</taxon>
        <taxon>Alphaproteobacteria</taxon>
        <taxon>Rhodobacterales</taxon>
        <taxon>Roseobacteraceae</taxon>
        <taxon>Roseicyclus</taxon>
    </lineage>
</organism>
<dbReference type="UniPathway" id="UPA00391"/>
<evidence type="ECO:0000256" key="8">
    <source>
        <dbReference type="ARBA" id="ARBA00022833"/>
    </source>
</evidence>
<dbReference type="AlphaFoldDB" id="A0A7X6GXA3"/>
<sequence length="131" mass="14349">MFAVEVRDHIMIGHSLPSPVFGPAQGLHGATFTVDAAFFTDDIDQHGLVVDIGLATEALAETLAPLRYKNLDEVPEFAGKFTTTEFLCGHIFEAMATRVRAGKLADGGRVKKLRITLHESHVARAWYEAEV</sequence>
<dbReference type="GO" id="GO:0070497">
    <property type="term" value="F:6-carboxytetrahydropterin synthase activity"/>
    <property type="evidence" value="ECO:0007669"/>
    <property type="project" value="UniProtKB-EC"/>
</dbReference>
<comment type="cofactor">
    <cofactor evidence="1">
        <name>Zn(2+)</name>
        <dbReference type="ChEBI" id="CHEBI:29105"/>
    </cofactor>
</comment>
<evidence type="ECO:0000313" key="12">
    <source>
        <dbReference type="EMBL" id="NKX44013.1"/>
    </source>
</evidence>
<evidence type="ECO:0000256" key="11">
    <source>
        <dbReference type="ARBA" id="ARBA00048807"/>
    </source>
</evidence>
<dbReference type="InterPro" id="IPR038418">
    <property type="entry name" value="6-PTP_synth/QueD_sf"/>
</dbReference>
<keyword evidence="13" id="KW-1185">Reference proteome</keyword>
<dbReference type="Proteomes" id="UP000526408">
    <property type="component" value="Unassembled WGS sequence"/>
</dbReference>
<gene>
    <name evidence="12" type="ORF">HCU73_05380</name>
</gene>
<comment type="function">
    <text evidence="2">Catalyzes the conversion of 7,8-dihydroneopterin triphosphate (H2NTP) to 6-carboxy-5,6,7,8-tetrahydropterin (CPH4) and acetaldehyde.</text>
</comment>
<dbReference type="EC" id="4.1.2.50" evidence="5"/>
<evidence type="ECO:0000256" key="10">
    <source>
        <dbReference type="ARBA" id="ARBA00031449"/>
    </source>
</evidence>
<comment type="similarity">
    <text evidence="4">Belongs to the PTPS family. QueD subfamily.</text>
</comment>
<evidence type="ECO:0000256" key="4">
    <source>
        <dbReference type="ARBA" id="ARBA00008900"/>
    </source>
</evidence>
<evidence type="ECO:0000313" key="13">
    <source>
        <dbReference type="Proteomes" id="UP000526408"/>
    </source>
</evidence>